<accession>A0ABD1IYY5</accession>
<evidence type="ECO:0000256" key="5">
    <source>
        <dbReference type="ARBA" id="ARBA00022771"/>
    </source>
</evidence>
<feature type="domain" description="C2H2-type" evidence="14">
    <location>
        <begin position="785"/>
        <end position="812"/>
    </location>
</feature>
<dbReference type="GO" id="GO:0008270">
    <property type="term" value="F:zinc ion binding"/>
    <property type="evidence" value="ECO:0007669"/>
    <property type="project" value="UniProtKB-KW"/>
</dbReference>
<evidence type="ECO:0000256" key="10">
    <source>
        <dbReference type="ARBA" id="ARBA00023163"/>
    </source>
</evidence>
<dbReference type="AlphaFoldDB" id="A0ABD1IYY5"/>
<sequence>MEEDSSSLYMCPCYMLFQSLEEVLTHQLTCQTANGSPDLNASPPPAAQEEPAETYADAPAGLLAGLVQPVPDQHQAPLDGLAAAVPSQAPGQRLSAPLALPGSTEAAKANGLPGSAPSSHRRSPGQRLGSSSIATPPAAAAPLIRYQCGECGLLFESLTLWQRHNKLGLCAPSGSGESKVGAGGSGDGDGDGHGESVQKAEERSQNQGMADSKMEDGGLELGDGGRQVKLEETESGEELITFDHSYQVKQNDMEGSVKDKTEAEGEPHIAQLPECSPPQIPHAGACSETTDMEAASKPASESSSPLAPLAPQAIPASEESDRTFLCMCCGAALGSLEALASHRKARHGLEGALHRCQVCGKEFMNTTVFLYHQRQHKQQPSEPSPVRAPTVNQGAPFQEKSEAETEEALSRMETQTCSQMNSLELPALSPPVPTSGLGSSACPPAGRPSPASAPEPCPHCGQTFKRRCHLRAHMQCHSGLRPYHCDLCPKAFACKSNLARHRQTHNAQRCYVCPHCGRGFTQLGPLKQHIQWHTRKDARLLQEEGGGEEGEGEGEGEKRQGEGTLLPHACVTCGSRFRTLTQLQLHRSRHNGSCRLSCSECGQSFLHKRRLDLHALVHQGKQPVPCPRCHEQFLNQPELDAHLRVCPGKACPGPGPDSEGAGGEGEEEAGQVKRRVHRRRRGMLACELCGHHCVTQQGLELHRLSHAGLTPLRCPRPPCRRRFPSEEALQSHLLAHDASPDLRTAASDATAAKPRLYRCEHCEKHFSTASSLNVHLRIHTGERPFQCPQCGKRFRQIPHLRDHERLHSGERPFVCGVCGRSFVLAGRLAEHARTHSGEKPYSCPLCSRTFRSLSNLGKHRKTHARPQQAQPQQQQHARSQPPLRGTPAPLQLGTVSGETTVLAQREGGSVGGGTQALLIPAMGEGEAAVHTILLLHSEPGSAPTFAALPLGGESYSSSALSLSSAAAHSHSHSASSAPLVLMHPSVALGDGHHGQLGAVGSHAIEVIVTETGD</sequence>
<comment type="caution">
    <text evidence="15">The sequence shown here is derived from an EMBL/GenBank/DDBJ whole genome shotgun (WGS) entry which is preliminary data.</text>
</comment>
<keyword evidence="9" id="KW-0238">DNA-binding</keyword>
<keyword evidence="2" id="KW-1017">Isopeptide bond</keyword>
<feature type="domain" description="C2H2-type" evidence="14">
    <location>
        <begin position="354"/>
        <end position="381"/>
    </location>
</feature>
<feature type="region of interest" description="Disordered" evidence="13">
    <location>
        <begin position="428"/>
        <end position="456"/>
    </location>
</feature>
<feature type="domain" description="C2H2-type" evidence="14">
    <location>
        <begin position="712"/>
        <end position="741"/>
    </location>
</feature>
<feature type="domain" description="C2H2-type" evidence="14">
    <location>
        <begin position="596"/>
        <end position="623"/>
    </location>
</feature>
<dbReference type="Pfam" id="PF00096">
    <property type="entry name" value="zf-C2H2"/>
    <property type="match status" value="4"/>
</dbReference>
<organism evidence="15 16">
    <name type="scientific">Coilia grayii</name>
    <name type="common">Gray's grenadier anchovy</name>
    <dbReference type="NCBI Taxonomy" id="363190"/>
    <lineage>
        <taxon>Eukaryota</taxon>
        <taxon>Metazoa</taxon>
        <taxon>Chordata</taxon>
        <taxon>Craniata</taxon>
        <taxon>Vertebrata</taxon>
        <taxon>Euteleostomi</taxon>
        <taxon>Actinopterygii</taxon>
        <taxon>Neopterygii</taxon>
        <taxon>Teleostei</taxon>
        <taxon>Clupei</taxon>
        <taxon>Clupeiformes</taxon>
        <taxon>Clupeoidei</taxon>
        <taxon>Engraulidae</taxon>
        <taxon>Coilinae</taxon>
        <taxon>Coilia</taxon>
    </lineage>
</organism>
<dbReference type="PROSITE" id="PS00028">
    <property type="entry name" value="ZINC_FINGER_C2H2_1"/>
    <property type="match status" value="13"/>
</dbReference>
<evidence type="ECO:0000256" key="4">
    <source>
        <dbReference type="ARBA" id="ARBA00022737"/>
    </source>
</evidence>
<proteinExistence type="predicted"/>
<feature type="domain" description="C2H2-type" evidence="14">
    <location>
        <begin position="511"/>
        <end position="538"/>
    </location>
</feature>
<evidence type="ECO:0000313" key="15">
    <source>
        <dbReference type="EMBL" id="KAL2080156.1"/>
    </source>
</evidence>
<feature type="domain" description="C2H2-type" evidence="14">
    <location>
        <begin position="568"/>
        <end position="595"/>
    </location>
</feature>
<name>A0ABD1IYY5_9TELE</name>
<dbReference type="FunFam" id="3.30.160.60:FF:000030">
    <property type="entry name" value="Zinc finger protein 628"/>
    <property type="match status" value="1"/>
</dbReference>
<keyword evidence="3" id="KW-0479">Metal-binding</keyword>
<dbReference type="InterPro" id="IPR013087">
    <property type="entry name" value="Znf_C2H2_type"/>
</dbReference>
<feature type="domain" description="C2H2-type" evidence="14">
    <location>
        <begin position="455"/>
        <end position="482"/>
    </location>
</feature>
<evidence type="ECO:0000256" key="11">
    <source>
        <dbReference type="ARBA" id="ARBA00023242"/>
    </source>
</evidence>
<protein>
    <recommendedName>
        <fullName evidence="14">C2H2-type domain-containing protein</fullName>
    </recommendedName>
</protein>
<feature type="compositionally biased region" description="Low complexity" evidence="13">
    <location>
        <begin position="865"/>
        <end position="882"/>
    </location>
</feature>
<dbReference type="EMBL" id="JBHFQA010000021">
    <property type="protein sequence ID" value="KAL2080156.1"/>
    <property type="molecule type" value="Genomic_DNA"/>
</dbReference>
<feature type="compositionally biased region" description="Basic and acidic residues" evidence="13">
    <location>
        <begin position="190"/>
        <end position="204"/>
    </location>
</feature>
<feature type="domain" description="C2H2-type" evidence="14">
    <location>
        <begin position="483"/>
        <end position="510"/>
    </location>
</feature>
<feature type="domain" description="C2H2-type" evidence="14">
    <location>
        <begin position="684"/>
        <end position="711"/>
    </location>
</feature>
<dbReference type="PROSITE" id="PS50157">
    <property type="entry name" value="ZINC_FINGER_C2H2_2"/>
    <property type="match status" value="12"/>
</dbReference>
<gene>
    <name evidence="15" type="ORF">ACEWY4_023949</name>
</gene>
<dbReference type="FunFam" id="3.30.160.60:FF:000446">
    <property type="entry name" value="Zinc finger protein"/>
    <property type="match status" value="1"/>
</dbReference>
<dbReference type="InterPro" id="IPR036236">
    <property type="entry name" value="Znf_C2H2_sf"/>
</dbReference>
<dbReference type="PANTHER" id="PTHR24409">
    <property type="entry name" value="ZINC FINGER PROTEIN 142"/>
    <property type="match status" value="1"/>
</dbReference>
<keyword evidence="5 12" id="KW-0863">Zinc-finger</keyword>
<dbReference type="Gene3D" id="3.30.160.60">
    <property type="entry name" value="Classic Zinc Finger"/>
    <property type="match status" value="10"/>
</dbReference>
<feature type="domain" description="C2H2-type" evidence="14">
    <location>
        <begin position="757"/>
        <end position="784"/>
    </location>
</feature>
<dbReference type="SUPFAM" id="SSF57667">
    <property type="entry name" value="beta-beta-alpha zinc fingers"/>
    <property type="match status" value="8"/>
</dbReference>
<feature type="region of interest" description="Disordered" evidence="13">
    <location>
        <begin position="654"/>
        <end position="674"/>
    </location>
</feature>
<evidence type="ECO:0000256" key="8">
    <source>
        <dbReference type="ARBA" id="ARBA00023015"/>
    </source>
</evidence>
<evidence type="ECO:0000256" key="3">
    <source>
        <dbReference type="ARBA" id="ARBA00022723"/>
    </source>
</evidence>
<feature type="compositionally biased region" description="Pro residues" evidence="13">
    <location>
        <begin position="445"/>
        <end position="456"/>
    </location>
</feature>
<feature type="compositionally biased region" description="Low complexity" evidence="13">
    <location>
        <begin position="295"/>
        <end position="315"/>
    </location>
</feature>
<evidence type="ECO:0000256" key="7">
    <source>
        <dbReference type="ARBA" id="ARBA00022843"/>
    </source>
</evidence>
<feature type="region of interest" description="Disordered" evidence="13">
    <location>
        <begin position="857"/>
        <end position="892"/>
    </location>
</feature>
<dbReference type="Proteomes" id="UP001591681">
    <property type="component" value="Unassembled WGS sequence"/>
</dbReference>
<feature type="domain" description="C2H2-type" evidence="14">
    <location>
        <begin position="841"/>
        <end position="868"/>
    </location>
</feature>
<keyword evidence="11" id="KW-0539">Nucleus</keyword>
<dbReference type="PANTHER" id="PTHR24409:SF295">
    <property type="entry name" value="AZ2-RELATED"/>
    <property type="match status" value="1"/>
</dbReference>
<dbReference type="FunFam" id="3.30.160.60:FF:000690">
    <property type="entry name" value="Zinc finger protein 354C"/>
    <property type="match status" value="2"/>
</dbReference>
<keyword evidence="7" id="KW-0832">Ubl conjugation</keyword>
<keyword evidence="4" id="KW-0677">Repeat</keyword>
<dbReference type="Pfam" id="PF13912">
    <property type="entry name" value="zf-C2H2_6"/>
    <property type="match status" value="1"/>
</dbReference>
<feature type="region of interest" description="Disordered" evidence="13">
    <location>
        <begin position="174"/>
        <end position="315"/>
    </location>
</feature>
<feature type="compositionally biased region" description="Basic and acidic residues" evidence="13">
    <location>
        <begin position="251"/>
        <end position="267"/>
    </location>
</feature>
<feature type="region of interest" description="Disordered" evidence="13">
    <location>
        <begin position="374"/>
        <end position="415"/>
    </location>
</feature>
<evidence type="ECO:0000313" key="16">
    <source>
        <dbReference type="Proteomes" id="UP001591681"/>
    </source>
</evidence>
<keyword evidence="6" id="KW-0862">Zinc</keyword>
<dbReference type="GO" id="GO:0005634">
    <property type="term" value="C:nucleus"/>
    <property type="evidence" value="ECO:0007669"/>
    <property type="project" value="UniProtKB-SubCell"/>
</dbReference>
<dbReference type="GO" id="GO:0003677">
    <property type="term" value="F:DNA binding"/>
    <property type="evidence" value="ECO:0007669"/>
    <property type="project" value="UniProtKB-KW"/>
</dbReference>
<evidence type="ECO:0000256" key="9">
    <source>
        <dbReference type="ARBA" id="ARBA00023125"/>
    </source>
</evidence>
<dbReference type="FunFam" id="3.30.160.60:FF:000624">
    <property type="entry name" value="zinc finger protein 697"/>
    <property type="match status" value="2"/>
</dbReference>
<keyword evidence="10" id="KW-0804">Transcription</keyword>
<evidence type="ECO:0000259" key="14">
    <source>
        <dbReference type="PROSITE" id="PS50157"/>
    </source>
</evidence>
<feature type="region of interest" description="Disordered" evidence="13">
    <location>
        <begin position="104"/>
        <end position="134"/>
    </location>
</feature>
<keyword evidence="16" id="KW-1185">Reference proteome</keyword>
<dbReference type="SMART" id="SM00355">
    <property type="entry name" value="ZnF_C2H2"/>
    <property type="match status" value="15"/>
</dbReference>
<reference evidence="15 16" key="1">
    <citation type="submission" date="2024-09" db="EMBL/GenBank/DDBJ databases">
        <title>A chromosome-level genome assembly of Gray's grenadier anchovy, Coilia grayii.</title>
        <authorList>
            <person name="Fu Z."/>
        </authorList>
    </citation>
    <scope>NUCLEOTIDE SEQUENCE [LARGE SCALE GENOMIC DNA]</scope>
    <source>
        <strain evidence="15">G4</strain>
        <tissue evidence="15">Muscle</tissue>
    </source>
</reference>
<evidence type="ECO:0000256" key="1">
    <source>
        <dbReference type="ARBA" id="ARBA00004123"/>
    </source>
</evidence>
<evidence type="ECO:0000256" key="12">
    <source>
        <dbReference type="PROSITE-ProRule" id="PRU00042"/>
    </source>
</evidence>
<evidence type="ECO:0000256" key="13">
    <source>
        <dbReference type="SAM" id="MobiDB-lite"/>
    </source>
</evidence>
<comment type="subcellular location">
    <subcellularLocation>
        <location evidence="1">Nucleus</location>
    </subcellularLocation>
</comment>
<evidence type="ECO:0000256" key="6">
    <source>
        <dbReference type="ARBA" id="ARBA00022833"/>
    </source>
</evidence>
<keyword evidence="8" id="KW-0805">Transcription regulation</keyword>
<evidence type="ECO:0000256" key="2">
    <source>
        <dbReference type="ARBA" id="ARBA00022499"/>
    </source>
</evidence>
<feature type="domain" description="C2H2-type" evidence="14">
    <location>
        <begin position="813"/>
        <end position="840"/>
    </location>
</feature>